<dbReference type="InterPro" id="IPR012643">
    <property type="entry name" value="Wound_ind"/>
</dbReference>
<dbReference type="AlphaFoldDB" id="A0A6J5V4J9"/>
<dbReference type="EMBL" id="CAEKDK010000006">
    <property type="protein sequence ID" value="CAB4283153.1"/>
    <property type="molecule type" value="Genomic_DNA"/>
</dbReference>
<accession>A0A6J5V4J9</accession>
<organism evidence="2 3">
    <name type="scientific">Prunus armeniaca</name>
    <name type="common">Apricot</name>
    <name type="synonym">Armeniaca vulgaris</name>
    <dbReference type="NCBI Taxonomy" id="36596"/>
    <lineage>
        <taxon>Eukaryota</taxon>
        <taxon>Viridiplantae</taxon>
        <taxon>Streptophyta</taxon>
        <taxon>Embryophyta</taxon>
        <taxon>Tracheophyta</taxon>
        <taxon>Spermatophyta</taxon>
        <taxon>Magnoliopsida</taxon>
        <taxon>eudicotyledons</taxon>
        <taxon>Gunneridae</taxon>
        <taxon>Pentapetalae</taxon>
        <taxon>rosids</taxon>
        <taxon>fabids</taxon>
        <taxon>Rosales</taxon>
        <taxon>Rosaceae</taxon>
        <taxon>Amygdaloideae</taxon>
        <taxon>Amygdaleae</taxon>
        <taxon>Prunus</taxon>
    </lineage>
</organism>
<evidence type="ECO:0000256" key="1">
    <source>
        <dbReference type="SAM" id="MobiDB-lite"/>
    </source>
</evidence>
<dbReference type="PANTHER" id="PTHR36752">
    <property type="entry name" value="OS12G0405700 PROTEIN"/>
    <property type="match status" value="1"/>
</dbReference>
<dbReference type="Proteomes" id="UP000507222">
    <property type="component" value="Unassembled WGS sequence"/>
</dbReference>
<feature type="region of interest" description="Disordered" evidence="1">
    <location>
        <begin position="84"/>
        <end position="104"/>
    </location>
</feature>
<evidence type="ECO:0000313" key="3">
    <source>
        <dbReference type="Proteomes" id="UP000507222"/>
    </source>
</evidence>
<name>A0A6J5V4J9_PRUAR</name>
<protein>
    <submittedName>
        <fullName evidence="2">Uncharacterized protein</fullName>
    </submittedName>
</protein>
<reference evidence="2 3" key="1">
    <citation type="submission" date="2020-05" db="EMBL/GenBank/DDBJ databases">
        <authorList>
            <person name="Campoy J."/>
            <person name="Schneeberger K."/>
            <person name="Spophaly S."/>
        </authorList>
    </citation>
    <scope>NUCLEOTIDE SEQUENCE [LARGE SCALE GENOMIC DNA]</scope>
    <source>
        <strain evidence="2">PruArmRojPasFocal</strain>
    </source>
</reference>
<feature type="compositionally biased region" description="Basic and acidic residues" evidence="1">
    <location>
        <begin position="92"/>
        <end position="104"/>
    </location>
</feature>
<gene>
    <name evidence="2" type="ORF">CURHAP_LOCUS37231</name>
</gene>
<proteinExistence type="predicted"/>
<evidence type="ECO:0000313" key="2">
    <source>
        <dbReference type="EMBL" id="CAB4283153.1"/>
    </source>
</evidence>
<sequence>MDVKVKFGWYVMVESFSLRRMDGNLAWRSDFRHTDKIRYLMVRYKVRHKTSVNEAKAQSAKQSIGIMIDDVNSPLFRFFLSQEGGSSGQIRGRAEEQKPKEHKREKLGMISEAMYWFRILSS</sequence>
<dbReference type="Pfam" id="PF08186">
    <property type="entry name" value="Wound_ind"/>
    <property type="match status" value="1"/>
</dbReference>
<dbReference type="PANTHER" id="PTHR36752:SF2">
    <property type="entry name" value="OS12G0405700 PROTEIN"/>
    <property type="match status" value="1"/>
</dbReference>